<comment type="caution">
    <text evidence="2">The sequence shown here is derived from an EMBL/GenBank/DDBJ whole genome shotgun (WGS) entry which is preliminary data.</text>
</comment>
<dbReference type="InterPro" id="IPR036465">
    <property type="entry name" value="vWFA_dom_sf"/>
</dbReference>
<dbReference type="AlphaFoldDB" id="A0A8S4ND26"/>
<dbReference type="Proteomes" id="UP000749559">
    <property type="component" value="Unassembled WGS sequence"/>
</dbReference>
<keyword evidence="3" id="KW-1185">Reference proteome</keyword>
<reference evidence="2" key="1">
    <citation type="submission" date="2022-03" db="EMBL/GenBank/DDBJ databases">
        <authorList>
            <person name="Martin C."/>
        </authorList>
    </citation>
    <scope>NUCLEOTIDE SEQUENCE</scope>
</reference>
<dbReference type="PROSITE" id="PS50234">
    <property type="entry name" value="VWFA"/>
    <property type="match status" value="2"/>
</dbReference>
<organism evidence="2 3">
    <name type="scientific">Owenia fusiformis</name>
    <name type="common">Polychaete worm</name>
    <dbReference type="NCBI Taxonomy" id="6347"/>
    <lineage>
        <taxon>Eukaryota</taxon>
        <taxon>Metazoa</taxon>
        <taxon>Spiralia</taxon>
        <taxon>Lophotrochozoa</taxon>
        <taxon>Annelida</taxon>
        <taxon>Polychaeta</taxon>
        <taxon>Sedentaria</taxon>
        <taxon>Canalipalpata</taxon>
        <taxon>Sabellida</taxon>
        <taxon>Oweniida</taxon>
        <taxon>Oweniidae</taxon>
        <taxon>Owenia</taxon>
    </lineage>
</organism>
<feature type="domain" description="VWFA" evidence="1">
    <location>
        <begin position="34"/>
        <end position="234"/>
    </location>
</feature>
<gene>
    <name evidence="2" type="ORF">OFUS_LOCUS6047</name>
</gene>
<evidence type="ECO:0000313" key="2">
    <source>
        <dbReference type="EMBL" id="CAH1779219.1"/>
    </source>
</evidence>
<dbReference type="PANTHER" id="PTHR24020">
    <property type="entry name" value="COLLAGEN ALPHA"/>
    <property type="match status" value="1"/>
</dbReference>
<dbReference type="SMART" id="SM00327">
    <property type="entry name" value="VWA"/>
    <property type="match status" value="2"/>
</dbReference>
<accession>A0A8S4ND26</accession>
<dbReference type="CDD" id="cd01450">
    <property type="entry name" value="vWFA_subfamily_ECM"/>
    <property type="match status" value="1"/>
</dbReference>
<dbReference type="PANTHER" id="PTHR24020:SF84">
    <property type="entry name" value="VWFA DOMAIN-CONTAINING PROTEIN"/>
    <property type="match status" value="1"/>
</dbReference>
<dbReference type="EMBL" id="CAIIXF020000003">
    <property type="protein sequence ID" value="CAH1779219.1"/>
    <property type="molecule type" value="Genomic_DNA"/>
</dbReference>
<dbReference type="InterPro" id="IPR002035">
    <property type="entry name" value="VWF_A"/>
</dbReference>
<feature type="domain" description="VWFA" evidence="1">
    <location>
        <begin position="246"/>
        <end position="440"/>
    </location>
</feature>
<dbReference type="SUPFAM" id="SSF53300">
    <property type="entry name" value="vWA-like"/>
    <property type="match status" value="2"/>
</dbReference>
<evidence type="ECO:0000259" key="1">
    <source>
        <dbReference type="PROSITE" id="PS50234"/>
    </source>
</evidence>
<sequence>MISCGVFLEVHKNIPHESPGILYNPPPLNSLNVDICLALQTSCHLKADQLEKARAIMVEITERLGEDAHIAAITYADRAYMDMNLTVSTDDKRLARKIRLIDLEFKRCWHCKAQTHKALETCRHELIYRGRDDQFFPNVIVIFTDGFSFNNKFDYDTPKRKTKRESDVNKAEGIITIVGTFGDLDAGYNATIEWLEIHAPSALNGMRQTSPFGVMHDVAASSSRDIVHDILSQVPICSSPCNQFADIMLVLDRSDSIPVEDLDKTLNFFRDFIEQSVVNENGGLQFGILTYNSETFMHAQLREYKTKERLMAVIDRIPRNTSMYTETDDAIIASTVQLIRRPRLGARRIIIIATDGRSWAKGDKFPRSKATIDASKFAKSRGIDIFVVGLPNYMEQNSGFDSEWRFVGSHPIGCTVINMQRPTVTYDDLYVAGILLTNELCKPSLEKTGCIFKHGEQGTES</sequence>
<protein>
    <recommendedName>
        <fullName evidence="1">VWFA domain-containing protein</fullName>
    </recommendedName>
</protein>
<dbReference type="OrthoDB" id="9944853at2759"/>
<evidence type="ECO:0000313" key="3">
    <source>
        <dbReference type="Proteomes" id="UP000749559"/>
    </source>
</evidence>
<dbReference type="CDD" id="cd00198">
    <property type="entry name" value="vWFA"/>
    <property type="match status" value="1"/>
</dbReference>
<dbReference type="Gene3D" id="3.40.50.410">
    <property type="entry name" value="von Willebrand factor, type A domain"/>
    <property type="match status" value="2"/>
</dbReference>
<proteinExistence type="predicted"/>
<name>A0A8S4ND26_OWEFU</name>
<dbReference type="InterPro" id="IPR050525">
    <property type="entry name" value="ECM_Assembly_Org"/>
</dbReference>
<dbReference type="Pfam" id="PF00092">
    <property type="entry name" value="VWA"/>
    <property type="match status" value="2"/>
</dbReference>